<comment type="caution">
    <text evidence="1">The sequence shown here is derived from an EMBL/GenBank/DDBJ whole genome shotgun (WGS) entry which is preliminary data.</text>
</comment>
<keyword evidence="2" id="KW-1185">Reference proteome</keyword>
<dbReference type="EMBL" id="JAESVG020000011">
    <property type="protein sequence ID" value="KAG8622946.1"/>
    <property type="molecule type" value="Genomic_DNA"/>
</dbReference>
<protein>
    <submittedName>
        <fullName evidence="1">Uncharacterized protein</fullName>
    </submittedName>
</protein>
<name>A0A8K0KS99_9PEZI</name>
<proteinExistence type="predicted"/>
<accession>A0A8K0KS99</accession>
<reference evidence="1" key="1">
    <citation type="submission" date="2021-07" db="EMBL/GenBank/DDBJ databases">
        <title>Elsinoe batatas strain:CRI-CJ2 Genome sequencing and assembly.</title>
        <authorList>
            <person name="Huang L."/>
        </authorList>
    </citation>
    <scope>NUCLEOTIDE SEQUENCE</scope>
    <source>
        <strain evidence="1">CRI-CJ2</strain>
    </source>
</reference>
<dbReference type="Proteomes" id="UP000809789">
    <property type="component" value="Unassembled WGS sequence"/>
</dbReference>
<organism evidence="1 2">
    <name type="scientific">Elsinoe batatas</name>
    <dbReference type="NCBI Taxonomy" id="2601811"/>
    <lineage>
        <taxon>Eukaryota</taxon>
        <taxon>Fungi</taxon>
        <taxon>Dikarya</taxon>
        <taxon>Ascomycota</taxon>
        <taxon>Pezizomycotina</taxon>
        <taxon>Dothideomycetes</taxon>
        <taxon>Dothideomycetidae</taxon>
        <taxon>Myriangiales</taxon>
        <taxon>Elsinoaceae</taxon>
        <taxon>Elsinoe</taxon>
    </lineage>
</organism>
<dbReference type="AlphaFoldDB" id="A0A8K0KS99"/>
<gene>
    <name evidence="1" type="ORF">KVT40_009263</name>
</gene>
<evidence type="ECO:0000313" key="1">
    <source>
        <dbReference type="EMBL" id="KAG8622946.1"/>
    </source>
</evidence>
<sequence length="189" mass="21169">MEARLVALTRPLRDRPRLALAASTILGILTWTALNLLYQDEHVVLRSSASLLVFTAGSRAVPAKGLAARQNHLYQREVRHLDLVLRRHNRKPGRGDLYDDDAPHLTRLRPNPGRIIGDLSFSLRRTMGVLGDLEVEKVQVTDLLSGYDRSREVKRTPPDQKRPGLGVARSANTAYSVLFLQDHGAVLER</sequence>
<evidence type="ECO:0000313" key="2">
    <source>
        <dbReference type="Proteomes" id="UP000809789"/>
    </source>
</evidence>